<evidence type="ECO:0000256" key="1">
    <source>
        <dbReference type="ARBA" id="ARBA00005186"/>
    </source>
</evidence>
<feature type="compositionally biased region" description="Basic and acidic residues" evidence="7">
    <location>
        <begin position="1192"/>
        <end position="1210"/>
    </location>
</feature>
<dbReference type="InterPro" id="IPR003921">
    <property type="entry name" value="Cell_synth_C"/>
</dbReference>
<reference evidence="10 11" key="1">
    <citation type="submission" date="2024-12" db="EMBL/GenBank/DDBJ databases">
        <authorList>
            <person name="Lee Y."/>
        </authorList>
    </citation>
    <scope>NUCLEOTIDE SEQUENCE [LARGE SCALE GENOMIC DNA]</scope>
    <source>
        <strain evidence="10 11">03SUJ4</strain>
    </source>
</reference>
<feature type="region of interest" description="Disordered" evidence="7">
    <location>
        <begin position="1182"/>
        <end position="1330"/>
    </location>
</feature>
<dbReference type="Pfam" id="PF13432">
    <property type="entry name" value="TPR_16"/>
    <property type="match status" value="1"/>
</dbReference>
<proteinExistence type="predicted"/>
<dbReference type="Pfam" id="PF14559">
    <property type="entry name" value="TPR_19"/>
    <property type="match status" value="4"/>
</dbReference>
<keyword evidence="11" id="KW-1185">Reference proteome</keyword>
<feature type="repeat" description="TPR" evidence="6">
    <location>
        <begin position="514"/>
        <end position="547"/>
    </location>
</feature>
<keyword evidence="2 8" id="KW-0732">Signal</keyword>
<feature type="compositionally biased region" description="Low complexity" evidence="7">
    <location>
        <begin position="265"/>
        <end position="282"/>
    </location>
</feature>
<feature type="domain" description="Cellulose synthase operon C C-terminal" evidence="9">
    <location>
        <begin position="1430"/>
        <end position="1781"/>
    </location>
</feature>
<dbReference type="Proteomes" id="UP001634747">
    <property type="component" value="Unassembled WGS sequence"/>
</dbReference>
<feature type="repeat" description="TPR" evidence="6">
    <location>
        <begin position="625"/>
        <end position="658"/>
    </location>
</feature>
<dbReference type="PROSITE" id="PS50005">
    <property type="entry name" value="TPR"/>
    <property type="match status" value="3"/>
</dbReference>
<evidence type="ECO:0000256" key="2">
    <source>
        <dbReference type="ARBA" id="ARBA00022729"/>
    </source>
</evidence>
<dbReference type="PRINTS" id="PR01441">
    <property type="entry name" value="CELLSNTHASEC"/>
</dbReference>
<feature type="compositionally biased region" description="Polar residues" evidence="7">
    <location>
        <begin position="1254"/>
        <end position="1268"/>
    </location>
</feature>
<protein>
    <submittedName>
        <fullName evidence="10">Cellulose synthase subunit BcsC-related outer membrane protein</fullName>
    </submittedName>
</protein>
<dbReference type="PANTHER" id="PTHR12558:SF13">
    <property type="entry name" value="CELL DIVISION CYCLE PROTEIN 27 HOMOLOG"/>
    <property type="match status" value="1"/>
</dbReference>
<feature type="repeat" description="TPR" evidence="6">
    <location>
        <begin position="403"/>
        <end position="436"/>
    </location>
</feature>
<feature type="signal peptide" evidence="8">
    <location>
        <begin position="1"/>
        <end position="26"/>
    </location>
</feature>
<evidence type="ECO:0000259" key="9">
    <source>
        <dbReference type="Pfam" id="PF05420"/>
    </source>
</evidence>
<dbReference type="RefSeq" id="WP_344687929.1">
    <property type="nucleotide sequence ID" value="NZ_BAABBH010000001.1"/>
</dbReference>
<keyword evidence="5" id="KW-0135">Cellulose biosynthesis</keyword>
<dbReference type="SMART" id="SM00028">
    <property type="entry name" value="TPR"/>
    <property type="match status" value="12"/>
</dbReference>
<name>A0ABW9KKQ6_9BACT</name>
<dbReference type="EMBL" id="JBJYXY010000001">
    <property type="protein sequence ID" value="MFN2975773.1"/>
    <property type="molecule type" value="Genomic_DNA"/>
</dbReference>
<feature type="compositionally biased region" description="Low complexity" evidence="7">
    <location>
        <begin position="1269"/>
        <end position="1279"/>
    </location>
</feature>
<evidence type="ECO:0000313" key="10">
    <source>
        <dbReference type="EMBL" id="MFN2975773.1"/>
    </source>
</evidence>
<dbReference type="Gene3D" id="1.25.40.10">
    <property type="entry name" value="Tetratricopeptide repeat domain"/>
    <property type="match status" value="6"/>
</dbReference>
<evidence type="ECO:0000256" key="8">
    <source>
        <dbReference type="SAM" id="SignalP"/>
    </source>
</evidence>
<feature type="compositionally biased region" description="Low complexity" evidence="7">
    <location>
        <begin position="1300"/>
        <end position="1309"/>
    </location>
</feature>
<dbReference type="InterPro" id="IPR011990">
    <property type="entry name" value="TPR-like_helical_dom_sf"/>
</dbReference>
<keyword evidence="3" id="KW-0677">Repeat</keyword>
<dbReference type="InterPro" id="IPR008410">
    <property type="entry name" value="BCSC_C"/>
</dbReference>
<evidence type="ECO:0000256" key="5">
    <source>
        <dbReference type="ARBA" id="ARBA00022916"/>
    </source>
</evidence>
<feature type="region of interest" description="Disordered" evidence="7">
    <location>
        <begin position="1373"/>
        <end position="1393"/>
    </location>
</feature>
<evidence type="ECO:0000256" key="6">
    <source>
        <dbReference type="PROSITE-ProRule" id="PRU00339"/>
    </source>
</evidence>
<dbReference type="PANTHER" id="PTHR12558">
    <property type="entry name" value="CELL DIVISION CYCLE 16,23,27"/>
    <property type="match status" value="1"/>
</dbReference>
<evidence type="ECO:0000256" key="3">
    <source>
        <dbReference type="ARBA" id="ARBA00022737"/>
    </source>
</evidence>
<sequence>MGHIPAVACLGVALALSACMVVPVRAQGNAAATQALLDKAHALETRGRMDMAAQTWQQVLLADPKNTEALGGLARAAKVSGNTTLANTYLEKLRAINPNDPGIARAESAQAQPNQLAALQRAGKLAEQGNYAQAMNIYRQVFGTQPPPGDWALAYYQTEAATEDGRPHAIAGFRSLIDRFPQDSRYQIALGRILTYNPSTRSEGRRYLERHPNNPEAMQALRQSLVWDSQNPAAAADLRAYLQKHKDPQLEEALRNTQAQAARSAAAARRSSAGAGSAVVSEETLEERAEGTELAAAYSALNGKRFDDAESRFKAILAKDPQNARALAGMGYLRMNQQNFGGAISFLEQAKENGAKDPGLDKNLETSRFYYTLSEGGVALNENDLATAEQKYQQALQMRPTSPEALQGLGGTLMKAGQAQAAVPYFEQFVKVKPGAESWRSLFMAQYQAGDAAAALGTERRIPASIRAQLMRDPEYLRTLASAYSAVGRDADAQRVLRSALDLPFPAEAKGVKAETELQYASLLLQANRIEQASGLYRQVLAEDPNNVLAWQGLVNAEHAMHNDQLALQTVESMPPSVYDQALRDPGFLSAVAAVYQSNNKYDLAQGLLENAIAQQNTTGQLVPVPLQLQLAGLYLQRNDPARAYPIYQRVLSQNPDRVDAWRGLLTTLHSSGRDQEALAQIQQIPPEVRKQLEQSVDYLQTVGQIYNGLGQPRQAMLFLNRVQQHYAAQHTMPPADIDIQNAWLLFNGNNDTGLYRQLLVLGSRQDLSDDQRRTVQTIWASWAVRRANQASAAGNGKRALQILNAAAKTFPDNPAVIRALAGGYQRAGLPKEAVAIFKSGDMTSASASDYKTAVGAALAANDMKAAETWLRFGLNQYPKDGEMLNLAAKFEQARGDSGRAADYYKASLAALPPPDPGTELANILNAPMPLNPRALPSANQPQDLATLLAPGSDPTGMGAAALPAPRPYLPSYSNAYGPAPVQVGSGGGQASAPAVPQYMRNPGGGANGSRTRSTLGNYQPPAANGGDPYVIPQGSYAPPATNLSNPAVGSTMGYPGMSETDIPADAKPSGNAAPDVYVAAQRADEQEQIRRAVASATAAGSPATGDGLTEVVARVEAAHPEGAQTGQFGNGEVYGPYVPYVPPTQQGSPAVSYNASTVDLPSQTIITDFPTAQGKLVPLHNAKTTRRGKVHHDQDDAAEAAEVRRRQSEPEIVQGPPEADSAEDLSDAHQAQYGSLAPAAGQTARPSRLPATAPTNTAPSDVSTSYPAASSSANGNSSRTVTTQFPQAPDNGRFGQQYPRPTRGTTTTARRRSTARRQPSSVAAFGPGAPPIFYPAVPSALSSQPYPDLPPYNNGQTAPTDAQLVARNVPPLRGSYSLPDTTAGADGGPPLTQRQQEELDLAQLEASYSGWVGGNSYVRTRSGDPGLNRLYDFELPFEASVVAGKSARFTIVPTGVFLSSGTVDATRYTTGFVPYLGSLSAAATNTPSPQYASGVGGEIQMTTQNFGLAVGYTPYEFLVSNITGRFRYRPAGGPISFYAERQPVKDTQLSYAGLRDPGSIGFSNTGNIWGGVIATGGGVRLDQGNERAGLYASADYATLTGFHVLENRRIEGTGGAYFRVHTFPGIGTLNVGGSLFAAHFDHNERATSYGLGGYFSPDVYILGTVPVTFTGHSGNAWHYVAQAAVGVQTFHENNDPYFPLPEDAALQTAALQGCTVLSLQQRNCATAYQPLNTGTGANFSITGEASYRVTDHWYAGLALEANNTNNYTLVQPTIFLRYLFKSQYPTDDYPTGLFPSNGLRPLRVP</sequence>
<comment type="pathway">
    <text evidence="1">Glycan metabolism; bacterial cellulose biosynthesis.</text>
</comment>
<feature type="chain" id="PRO_5047189363" evidence="8">
    <location>
        <begin position="27"/>
        <end position="1806"/>
    </location>
</feature>
<keyword evidence="4 6" id="KW-0802">TPR repeat</keyword>
<evidence type="ECO:0000256" key="7">
    <source>
        <dbReference type="SAM" id="MobiDB-lite"/>
    </source>
</evidence>
<dbReference type="SUPFAM" id="SSF48452">
    <property type="entry name" value="TPR-like"/>
    <property type="match status" value="3"/>
</dbReference>
<comment type="caution">
    <text evidence="10">The sequence shown here is derived from an EMBL/GenBank/DDBJ whole genome shotgun (WGS) entry which is preliminary data.</text>
</comment>
<dbReference type="InterPro" id="IPR019734">
    <property type="entry name" value="TPR_rpt"/>
</dbReference>
<evidence type="ECO:0000256" key="4">
    <source>
        <dbReference type="ARBA" id="ARBA00022803"/>
    </source>
</evidence>
<dbReference type="Pfam" id="PF05420">
    <property type="entry name" value="BCSC_C"/>
    <property type="match status" value="1"/>
</dbReference>
<gene>
    <name evidence="10" type="ORF">ACK2TP_08365</name>
</gene>
<organism evidence="10 11">
    <name type="scientific">Terriglobus aquaticus</name>
    <dbReference type="NCBI Taxonomy" id="940139"/>
    <lineage>
        <taxon>Bacteria</taxon>
        <taxon>Pseudomonadati</taxon>
        <taxon>Acidobacteriota</taxon>
        <taxon>Terriglobia</taxon>
        <taxon>Terriglobales</taxon>
        <taxon>Acidobacteriaceae</taxon>
        <taxon>Terriglobus</taxon>
    </lineage>
</organism>
<evidence type="ECO:0000313" key="11">
    <source>
        <dbReference type="Proteomes" id="UP001634747"/>
    </source>
</evidence>
<feature type="region of interest" description="Disordered" evidence="7">
    <location>
        <begin position="265"/>
        <end position="285"/>
    </location>
</feature>
<accession>A0ABW9KKQ6</accession>